<evidence type="ECO:0000256" key="6">
    <source>
        <dbReference type="ARBA" id="ARBA00023136"/>
    </source>
</evidence>
<keyword evidence="7 8" id="KW-0807">Transducer</keyword>
<dbReference type="InterPro" id="IPR000276">
    <property type="entry name" value="GPCR_Rhodpsn"/>
</dbReference>
<name>A0ABR3M749_9TELE</name>
<feature type="transmembrane region" description="Helical" evidence="9">
    <location>
        <begin position="152"/>
        <end position="175"/>
    </location>
</feature>
<keyword evidence="8" id="KW-0675">Receptor</keyword>
<dbReference type="SUPFAM" id="SSF81321">
    <property type="entry name" value="Family A G protein-coupled receptor-like"/>
    <property type="match status" value="1"/>
</dbReference>
<evidence type="ECO:0000313" key="12">
    <source>
        <dbReference type="Proteomes" id="UP001558613"/>
    </source>
</evidence>
<keyword evidence="6 9" id="KW-0472">Membrane</keyword>
<proteinExistence type="inferred from homology"/>
<feature type="domain" description="G-protein coupled receptors family 1 profile" evidence="10">
    <location>
        <begin position="52"/>
        <end position="327"/>
    </location>
</feature>
<dbReference type="InterPro" id="IPR000725">
    <property type="entry name" value="Olfact_rcpt"/>
</dbReference>
<evidence type="ECO:0000256" key="4">
    <source>
        <dbReference type="ARBA" id="ARBA00022725"/>
    </source>
</evidence>
<feature type="transmembrane region" description="Helical" evidence="9">
    <location>
        <begin position="71"/>
        <end position="90"/>
    </location>
</feature>
<evidence type="ECO:0000256" key="1">
    <source>
        <dbReference type="ARBA" id="ARBA00004141"/>
    </source>
</evidence>
<dbReference type="Proteomes" id="UP001558613">
    <property type="component" value="Unassembled WGS sequence"/>
</dbReference>
<evidence type="ECO:0000313" key="11">
    <source>
        <dbReference type="EMBL" id="KAL1260963.1"/>
    </source>
</evidence>
<feature type="transmembrane region" description="Helical" evidence="9">
    <location>
        <begin position="110"/>
        <end position="131"/>
    </location>
</feature>
<keyword evidence="4 9" id="KW-0552">Olfaction</keyword>
<evidence type="ECO:0000256" key="2">
    <source>
        <dbReference type="ARBA" id="ARBA00022606"/>
    </source>
</evidence>
<gene>
    <name evidence="11" type="ORF">QQF64_008790</name>
</gene>
<protein>
    <recommendedName>
        <fullName evidence="9">Olfactory receptor</fullName>
    </recommendedName>
</protein>
<dbReference type="PRINTS" id="PR00237">
    <property type="entry name" value="GPCRRHODOPSN"/>
</dbReference>
<keyword evidence="8" id="KW-0297">G-protein coupled receptor</keyword>
<dbReference type="InterPro" id="IPR050402">
    <property type="entry name" value="OR51/52/56-like"/>
</dbReference>
<feature type="transmembrane region" description="Helical" evidence="9">
    <location>
        <begin position="246"/>
        <end position="265"/>
    </location>
</feature>
<evidence type="ECO:0000256" key="7">
    <source>
        <dbReference type="ARBA" id="ARBA00023224"/>
    </source>
</evidence>
<keyword evidence="9" id="KW-1003">Cell membrane</keyword>
<keyword evidence="2 9" id="KW-0716">Sensory transduction</keyword>
<sequence length="349" mass="39329">MGSGSNDGTYQNTNSTAVFTEFVLRGFPGLHPQYYGLVGALFFILYLLLATGNIFIIVFVMYEKSIQKPTYLIFCNLAMADLALGTTTYPRVIAMFWMSDKIISFNACFIQMYFVHFLGATNSYLIALMALDRFIAICNPLRYHTLIKNSTIAIMCACVWIANMLQLVGVTLLALSVTYCGSNVMPHCYCDHVALSKLTCGDVTTMKLTSAAIAMFVLWGPLSFIIFSYVAIIISVLKISNSEGRYKMFSTCTPQLFIICLYYLPRTFVYMTHVAGYEFSTDIRIVVSMMCFIYLSSVIGINFSTDLRLVIIMLYSLFPPMINPLIYCLRTKDVKETLLKRITVLTNPL</sequence>
<evidence type="ECO:0000259" key="10">
    <source>
        <dbReference type="PROSITE" id="PS50262"/>
    </source>
</evidence>
<dbReference type="InterPro" id="IPR017452">
    <property type="entry name" value="GPCR_Rhodpsn_7TM"/>
</dbReference>
<dbReference type="PANTHER" id="PTHR26450">
    <property type="entry name" value="OLFACTORY RECEPTOR 56B1-RELATED"/>
    <property type="match status" value="1"/>
</dbReference>
<feature type="transmembrane region" description="Helical" evidence="9">
    <location>
        <begin position="34"/>
        <end position="59"/>
    </location>
</feature>
<comment type="similarity">
    <text evidence="8">Belongs to the G-protein coupled receptor 1 family.</text>
</comment>
<comment type="subcellular location">
    <subcellularLocation>
        <location evidence="9">Cell membrane</location>
        <topology evidence="9">Multi-pass membrane protein</topology>
    </subcellularLocation>
    <subcellularLocation>
        <location evidence="1">Membrane</location>
        <topology evidence="1">Multi-pass membrane protein</topology>
    </subcellularLocation>
</comment>
<evidence type="ECO:0000256" key="9">
    <source>
        <dbReference type="RuleBase" id="RU363047"/>
    </source>
</evidence>
<reference evidence="11 12" key="1">
    <citation type="submission" date="2023-09" db="EMBL/GenBank/DDBJ databases">
        <authorList>
            <person name="Wang M."/>
        </authorList>
    </citation>
    <scope>NUCLEOTIDE SEQUENCE [LARGE SCALE GENOMIC DNA]</scope>
    <source>
        <strain evidence="11">GT-2023</strain>
        <tissue evidence="11">Liver</tissue>
    </source>
</reference>
<keyword evidence="3 8" id="KW-0812">Transmembrane</keyword>
<evidence type="ECO:0000256" key="8">
    <source>
        <dbReference type="RuleBase" id="RU000688"/>
    </source>
</evidence>
<feature type="transmembrane region" description="Helical" evidence="9">
    <location>
        <begin position="211"/>
        <end position="234"/>
    </location>
</feature>
<dbReference type="EMBL" id="JAYMGO010000015">
    <property type="protein sequence ID" value="KAL1260963.1"/>
    <property type="molecule type" value="Genomic_DNA"/>
</dbReference>
<keyword evidence="5 9" id="KW-1133">Transmembrane helix</keyword>
<feature type="transmembrane region" description="Helical" evidence="9">
    <location>
        <begin position="285"/>
        <end position="303"/>
    </location>
</feature>
<evidence type="ECO:0000256" key="5">
    <source>
        <dbReference type="ARBA" id="ARBA00022989"/>
    </source>
</evidence>
<dbReference type="PRINTS" id="PR00245">
    <property type="entry name" value="OLFACTORYR"/>
</dbReference>
<dbReference type="Gene3D" id="1.20.1070.10">
    <property type="entry name" value="Rhodopsin 7-helix transmembrane proteins"/>
    <property type="match status" value="1"/>
</dbReference>
<dbReference type="PROSITE" id="PS00237">
    <property type="entry name" value="G_PROTEIN_RECEP_F1_1"/>
    <property type="match status" value="1"/>
</dbReference>
<keyword evidence="12" id="KW-1185">Reference proteome</keyword>
<organism evidence="11 12">
    <name type="scientific">Cirrhinus molitorella</name>
    <name type="common">mud carp</name>
    <dbReference type="NCBI Taxonomy" id="172907"/>
    <lineage>
        <taxon>Eukaryota</taxon>
        <taxon>Metazoa</taxon>
        <taxon>Chordata</taxon>
        <taxon>Craniata</taxon>
        <taxon>Vertebrata</taxon>
        <taxon>Euteleostomi</taxon>
        <taxon>Actinopterygii</taxon>
        <taxon>Neopterygii</taxon>
        <taxon>Teleostei</taxon>
        <taxon>Ostariophysi</taxon>
        <taxon>Cypriniformes</taxon>
        <taxon>Cyprinidae</taxon>
        <taxon>Labeoninae</taxon>
        <taxon>Labeonini</taxon>
        <taxon>Cirrhinus</taxon>
    </lineage>
</organism>
<evidence type="ECO:0000256" key="3">
    <source>
        <dbReference type="ARBA" id="ARBA00022692"/>
    </source>
</evidence>
<feature type="non-terminal residue" evidence="11">
    <location>
        <position position="349"/>
    </location>
</feature>
<dbReference type="Pfam" id="PF13853">
    <property type="entry name" value="7tm_4"/>
    <property type="match status" value="1"/>
</dbReference>
<accession>A0ABR3M749</accession>
<comment type="caution">
    <text evidence="11">The sequence shown here is derived from an EMBL/GenBank/DDBJ whole genome shotgun (WGS) entry which is preliminary data.</text>
</comment>
<dbReference type="PANTHER" id="PTHR26450:SF417">
    <property type="entry name" value="ODORANT RECEPTOR-RELATED"/>
    <property type="match status" value="1"/>
</dbReference>
<dbReference type="PROSITE" id="PS50262">
    <property type="entry name" value="G_PROTEIN_RECEP_F1_2"/>
    <property type="match status" value="1"/>
</dbReference>